<feature type="compositionally biased region" description="Low complexity" evidence="7">
    <location>
        <begin position="1"/>
        <end position="16"/>
    </location>
</feature>
<feature type="domain" description="Thioredoxin" evidence="8">
    <location>
        <begin position="81"/>
        <end position="240"/>
    </location>
</feature>
<evidence type="ECO:0000259" key="8">
    <source>
        <dbReference type="PROSITE" id="PS51352"/>
    </source>
</evidence>
<feature type="region of interest" description="Disordered" evidence="7">
    <location>
        <begin position="276"/>
        <end position="305"/>
    </location>
</feature>
<keyword evidence="9" id="KW-1185">Reference proteome</keyword>
<comment type="function">
    <text evidence="6">Thiol-specific peroxidase that catalyzes the reduction of hydrogen peroxide and organic hydroperoxides to water and alcohols, respectively. Plays a role in cell protection against oxidative stress by detoxifying peroxides. May be an antioxidant enzyme particularly in the developing shoot and photosynthesizing leaf.</text>
</comment>
<dbReference type="InterPro" id="IPR013766">
    <property type="entry name" value="Thioredoxin_domain"/>
</dbReference>
<accession>A0ABM4UMI7</accession>
<evidence type="ECO:0000256" key="7">
    <source>
        <dbReference type="SAM" id="MobiDB-lite"/>
    </source>
</evidence>
<evidence type="ECO:0000256" key="5">
    <source>
        <dbReference type="ARBA" id="ARBA00023002"/>
    </source>
</evidence>
<dbReference type="InterPro" id="IPR050217">
    <property type="entry name" value="Peroxiredoxin"/>
</dbReference>
<sequence length="580" mass="64853">MACSAASTALLSSSTSPNPPRPSISPKSFLSSQTLSTPSSFNTLRKSSSSLSSLSHVPCSFSSRSSFPNRRSFVVRASELPLVGNQAPDFEAEAVFDQEFIKVKLSEYIGKKYVVLFFYPLDFTFVCPTEITAFSDRYEEFRKLNTEVLGVSVDSVFSHLAWVQTERKAGGLGDLKYPLISDITRSISAAYNVLIPDQGIALRGLFIIDKEGVIQHATINNLAIGRSVDESLRTLQDHVASGSVATMPDTLHHLSTSSSTTPPFITPKFPSLSRPKHAYLAPPPPQPDSNSIPSTALPSSSSQENNNIAPPLKFQLLQEKLLYLDSLGLDSLYCLAAHSPILFTPLSQIKSLVKFLHSLGLTTPDLRRAFFMCPDLLATPLRTVLRPTVTFLLREAHVSGKDLRHVINRRPRLLTCSVDRRLRPTLYFLRGTIGIDDVSRCAPLLSCCVKSKFIPRLDYFLKLGIPKREAISLFRRFPSLFCYSIEENLEPKFNYFVVEMGRELRELVDFPHYFSFSLENRIKPRHKMCVERGVCLSLPVMLKSSEARFMDRLEVCCDSSVPLATSPLWCKRVNLDIDVR</sequence>
<dbReference type="PANTHER" id="PTHR10681:SF128">
    <property type="entry name" value="THIOREDOXIN-DEPENDENT PEROXIDE REDUCTASE, MITOCHONDRIAL"/>
    <property type="match status" value="1"/>
</dbReference>
<dbReference type="Proteomes" id="UP001652660">
    <property type="component" value="Chromosome 6c"/>
</dbReference>
<dbReference type="InterPro" id="IPR000866">
    <property type="entry name" value="AhpC/TSA"/>
</dbReference>
<dbReference type="InterPro" id="IPR038538">
    <property type="entry name" value="MTERF_sf"/>
</dbReference>
<dbReference type="SMART" id="SM00733">
    <property type="entry name" value="Mterf"/>
    <property type="match status" value="6"/>
</dbReference>
<comment type="similarity">
    <text evidence="2">Belongs to the peroxiredoxin family. AhpC/Prx1 subfamily.</text>
</comment>
<name>A0ABM4UMI7_COFAR</name>
<feature type="compositionally biased region" description="Low complexity" evidence="7">
    <location>
        <begin position="288"/>
        <end position="302"/>
    </location>
</feature>
<reference evidence="10" key="1">
    <citation type="submission" date="2025-08" db="UniProtKB">
        <authorList>
            <consortium name="RefSeq"/>
        </authorList>
    </citation>
    <scope>IDENTIFICATION</scope>
    <source>
        <tissue evidence="10">Leaves</tissue>
    </source>
</reference>
<evidence type="ECO:0000313" key="10">
    <source>
        <dbReference type="RefSeq" id="XP_071908489.1"/>
    </source>
</evidence>
<evidence type="ECO:0000256" key="3">
    <source>
        <dbReference type="ARBA" id="ARBA00022472"/>
    </source>
</evidence>
<feature type="region of interest" description="Disordered" evidence="7">
    <location>
        <begin position="1"/>
        <end position="41"/>
    </location>
</feature>
<dbReference type="Pfam" id="PF00578">
    <property type="entry name" value="AhpC-TSA"/>
    <property type="match status" value="1"/>
</dbReference>
<dbReference type="GeneID" id="140008355"/>
<dbReference type="CDD" id="cd03015">
    <property type="entry name" value="PRX_Typ2cys"/>
    <property type="match status" value="1"/>
</dbReference>
<keyword evidence="3" id="KW-0805">Transcription regulation</keyword>
<gene>
    <name evidence="10" type="primary">LOC140008355</name>
</gene>
<dbReference type="RefSeq" id="XP_071908489.1">
    <property type="nucleotide sequence ID" value="XM_072052388.1"/>
</dbReference>
<protein>
    <submittedName>
        <fullName evidence="10">Uncharacterized protein isoform X1</fullName>
    </submittedName>
</protein>
<dbReference type="SUPFAM" id="SSF52833">
    <property type="entry name" value="Thioredoxin-like"/>
    <property type="match status" value="1"/>
</dbReference>
<evidence type="ECO:0000256" key="2">
    <source>
        <dbReference type="ARBA" id="ARBA00009796"/>
    </source>
</evidence>
<keyword evidence="5" id="KW-0560">Oxidoreductase</keyword>
<dbReference type="Gene3D" id="3.40.30.10">
    <property type="entry name" value="Glutaredoxin"/>
    <property type="match status" value="1"/>
</dbReference>
<dbReference type="PANTHER" id="PTHR10681">
    <property type="entry name" value="THIOREDOXIN PEROXIDASE"/>
    <property type="match status" value="1"/>
</dbReference>
<feature type="compositionally biased region" description="Polar residues" evidence="7">
    <location>
        <begin position="29"/>
        <end position="38"/>
    </location>
</feature>
<keyword evidence="4" id="KW-0809">Transit peptide</keyword>
<comment type="similarity">
    <text evidence="1">Belongs to the mTERF family.</text>
</comment>
<evidence type="ECO:0000256" key="4">
    <source>
        <dbReference type="ARBA" id="ARBA00022946"/>
    </source>
</evidence>
<evidence type="ECO:0000256" key="1">
    <source>
        <dbReference type="ARBA" id="ARBA00007692"/>
    </source>
</evidence>
<keyword evidence="3" id="KW-0804">Transcription</keyword>
<proteinExistence type="inferred from homology"/>
<keyword evidence="3" id="KW-0806">Transcription termination</keyword>
<evidence type="ECO:0000313" key="9">
    <source>
        <dbReference type="Proteomes" id="UP001652660"/>
    </source>
</evidence>
<dbReference type="Gene3D" id="1.25.70.10">
    <property type="entry name" value="Transcription termination factor 3, mitochondrial"/>
    <property type="match status" value="1"/>
</dbReference>
<dbReference type="Pfam" id="PF02536">
    <property type="entry name" value="mTERF"/>
    <property type="match status" value="1"/>
</dbReference>
<dbReference type="PROSITE" id="PS51352">
    <property type="entry name" value="THIOREDOXIN_2"/>
    <property type="match status" value="1"/>
</dbReference>
<organism evidence="9 10">
    <name type="scientific">Coffea arabica</name>
    <name type="common">Arabian coffee</name>
    <dbReference type="NCBI Taxonomy" id="13443"/>
    <lineage>
        <taxon>Eukaryota</taxon>
        <taxon>Viridiplantae</taxon>
        <taxon>Streptophyta</taxon>
        <taxon>Embryophyta</taxon>
        <taxon>Tracheophyta</taxon>
        <taxon>Spermatophyta</taxon>
        <taxon>Magnoliopsida</taxon>
        <taxon>eudicotyledons</taxon>
        <taxon>Gunneridae</taxon>
        <taxon>Pentapetalae</taxon>
        <taxon>asterids</taxon>
        <taxon>lamiids</taxon>
        <taxon>Gentianales</taxon>
        <taxon>Rubiaceae</taxon>
        <taxon>Ixoroideae</taxon>
        <taxon>Gardenieae complex</taxon>
        <taxon>Bertiereae - Coffeeae clade</taxon>
        <taxon>Coffeeae</taxon>
        <taxon>Coffea</taxon>
    </lineage>
</organism>
<dbReference type="InterPro" id="IPR003690">
    <property type="entry name" value="MTERF"/>
</dbReference>
<dbReference type="InterPro" id="IPR036249">
    <property type="entry name" value="Thioredoxin-like_sf"/>
</dbReference>
<evidence type="ECO:0000256" key="6">
    <source>
        <dbReference type="ARBA" id="ARBA00045169"/>
    </source>
</evidence>